<dbReference type="Proteomes" id="UP000051655">
    <property type="component" value="Unassembled WGS sequence"/>
</dbReference>
<evidence type="ECO:0000313" key="4">
    <source>
        <dbReference type="Proteomes" id="UP000051655"/>
    </source>
</evidence>
<comment type="similarity">
    <text evidence="1 2">Belongs to the UPF0473 family.</text>
</comment>
<dbReference type="InterPro" id="IPR009711">
    <property type="entry name" value="UPF0473"/>
</dbReference>
<dbReference type="PATRIC" id="fig|1616.3.peg.67"/>
<evidence type="ECO:0000256" key="1">
    <source>
        <dbReference type="ARBA" id="ARBA00008439"/>
    </source>
</evidence>
<dbReference type="AlphaFoldDB" id="A0A0R2JE22"/>
<gene>
    <name evidence="3" type="ORF">IV73_GL000067</name>
</gene>
<dbReference type="RefSeq" id="WP_057753262.1">
    <property type="nucleotide sequence ID" value="NZ_JQBP01000001.1"/>
</dbReference>
<evidence type="ECO:0000256" key="2">
    <source>
        <dbReference type="HAMAP-Rule" id="MF_01448"/>
    </source>
</evidence>
<accession>A0A0R2JE22</accession>
<dbReference type="OrthoDB" id="2086132at2"/>
<dbReference type="Pfam" id="PF06949">
    <property type="entry name" value="DUF1292"/>
    <property type="match status" value="1"/>
</dbReference>
<comment type="caution">
    <text evidence="3">The sequence shown here is derived from an EMBL/GenBank/DDBJ whole genome shotgun (WGS) entry which is preliminary data.</text>
</comment>
<keyword evidence="4" id="KW-1185">Reference proteome</keyword>
<organism evidence="3 4">
    <name type="scientific">Weissella kandleri</name>
    <dbReference type="NCBI Taxonomy" id="1616"/>
    <lineage>
        <taxon>Bacteria</taxon>
        <taxon>Bacillati</taxon>
        <taxon>Bacillota</taxon>
        <taxon>Bacilli</taxon>
        <taxon>Lactobacillales</taxon>
        <taxon>Lactobacillaceae</taxon>
        <taxon>Weissella</taxon>
    </lineage>
</organism>
<evidence type="ECO:0000313" key="3">
    <source>
        <dbReference type="EMBL" id="KRN75583.1"/>
    </source>
</evidence>
<protein>
    <recommendedName>
        <fullName evidence="2">UPF0473 protein IV73_GL000067</fullName>
    </recommendedName>
</protein>
<sequence>MDEEQDYITLIDEDGNEELFDILFAFDETEKYNKRYIYVVAAGSEDEDEVDIQAFSSDIADTEVTDEGSLDMIEDEDEWKMVEERLNQWLEENEEDE</sequence>
<name>A0A0R2JE22_9LACO</name>
<dbReference type="HAMAP" id="MF_01448">
    <property type="entry name" value="UPF0473"/>
    <property type="match status" value="1"/>
</dbReference>
<dbReference type="EMBL" id="JQBP01000001">
    <property type="protein sequence ID" value="KRN75583.1"/>
    <property type="molecule type" value="Genomic_DNA"/>
</dbReference>
<proteinExistence type="inferred from homology"/>
<reference evidence="3 4" key="1">
    <citation type="journal article" date="2015" name="Genome Announc.">
        <title>Expanding the biotechnology potential of lactobacilli through comparative genomics of 213 strains and associated genera.</title>
        <authorList>
            <person name="Sun Z."/>
            <person name="Harris H.M."/>
            <person name="McCann A."/>
            <person name="Guo C."/>
            <person name="Argimon S."/>
            <person name="Zhang W."/>
            <person name="Yang X."/>
            <person name="Jeffery I.B."/>
            <person name="Cooney J.C."/>
            <person name="Kagawa T.F."/>
            <person name="Liu W."/>
            <person name="Song Y."/>
            <person name="Salvetti E."/>
            <person name="Wrobel A."/>
            <person name="Rasinkangas P."/>
            <person name="Parkhill J."/>
            <person name="Rea M.C."/>
            <person name="O'Sullivan O."/>
            <person name="Ritari J."/>
            <person name="Douillard F.P."/>
            <person name="Paul Ross R."/>
            <person name="Yang R."/>
            <person name="Briner A.E."/>
            <person name="Felis G.E."/>
            <person name="de Vos W.M."/>
            <person name="Barrangou R."/>
            <person name="Klaenhammer T.R."/>
            <person name="Caufield P.W."/>
            <person name="Cui Y."/>
            <person name="Zhang H."/>
            <person name="O'Toole P.W."/>
        </authorList>
    </citation>
    <scope>NUCLEOTIDE SEQUENCE [LARGE SCALE GENOMIC DNA]</scope>
    <source>
        <strain evidence="3 4">DSM 20593</strain>
    </source>
</reference>
<dbReference type="STRING" id="1616.IV73_GL000067"/>
<dbReference type="PANTHER" id="PTHR40066">
    <property type="entry name" value="UPF0473 PROTEIN CBO2561/CLC_2432"/>
    <property type="match status" value="1"/>
</dbReference>
<dbReference type="PANTHER" id="PTHR40066:SF1">
    <property type="entry name" value="UPF0473 PROTEIN CBO2561_CLC_2432"/>
    <property type="match status" value="1"/>
</dbReference>